<gene>
    <name evidence="2" type="ORF">L21SP2_1992</name>
</gene>
<dbReference type="KEGG" id="slr:L21SP2_1992"/>
<evidence type="ECO:0000313" key="3">
    <source>
        <dbReference type="Proteomes" id="UP000018680"/>
    </source>
</evidence>
<dbReference type="HOGENOM" id="CLU_2773510_0_0_12"/>
<dbReference type="EMBL" id="CP006939">
    <property type="protein sequence ID" value="AHC15363.1"/>
    <property type="molecule type" value="Genomic_DNA"/>
</dbReference>
<dbReference type="Proteomes" id="UP000018680">
    <property type="component" value="Chromosome"/>
</dbReference>
<dbReference type="InterPro" id="IPR024439">
    <property type="entry name" value="RNHCP"/>
</dbReference>
<proteinExistence type="predicted"/>
<accession>V5WHT0</accession>
<dbReference type="STRING" id="1307761.L21SP2_1992"/>
<reference evidence="2 3" key="1">
    <citation type="journal article" date="2015" name="Stand. Genomic Sci.">
        <title>Complete genome sequence and description of Salinispira pacifica gen. nov., sp. nov., a novel spirochaete isolated form a hypersaline microbial mat.</title>
        <authorList>
            <person name="Ben Hania W."/>
            <person name="Joseph M."/>
            <person name="Schumann P."/>
            <person name="Bunk B."/>
            <person name="Fiebig A."/>
            <person name="Sproer C."/>
            <person name="Klenk H.P."/>
            <person name="Fardeau M.L."/>
            <person name="Spring S."/>
        </authorList>
    </citation>
    <scope>NUCLEOTIDE SEQUENCE [LARGE SCALE GENOMIC DNA]</scope>
    <source>
        <strain evidence="2 3">L21-RPul-D2</strain>
    </source>
</reference>
<dbReference type="AlphaFoldDB" id="V5WHT0"/>
<dbReference type="eggNOG" id="COG1162">
    <property type="taxonomic scope" value="Bacteria"/>
</dbReference>
<organism evidence="2 3">
    <name type="scientific">Salinispira pacifica</name>
    <dbReference type="NCBI Taxonomy" id="1307761"/>
    <lineage>
        <taxon>Bacteria</taxon>
        <taxon>Pseudomonadati</taxon>
        <taxon>Spirochaetota</taxon>
        <taxon>Spirochaetia</taxon>
        <taxon>Spirochaetales</taxon>
        <taxon>Spirochaetaceae</taxon>
        <taxon>Salinispira</taxon>
    </lineage>
</organism>
<keyword evidence="3" id="KW-1185">Reference proteome</keyword>
<evidence type="ECO:0000259" key="1">
    <source>
        <dbReference type="Pfam" id="PF12647"/>
    </source>
</evidence>
<sequence length="69" mass="7636">MDLLPGDRRSRCRDIMHPIALWVKDDGELSILHRCEKCGTVKSNRILPDDSEPLISELAARPALAVGLA</sequence>
<evidence type="ECO:0000313" key="2">
    <source>
        <dbReference type="EMBL" id="AHC15363.1"/>
    </source>
</evidence>
<dbReference type="Pfam" id="PF12647">
    <property type="entry name" value="RNHCP"/>
    <property type="match status" value="1"/>
</dbReference>
<feature type="domain" description="RNHCP" evidence="1">
    <location>
        <begin position="2"/>
        <end position="52"/>
    </location>
</feature>
<protein>
    <recommendedName>
        <fullName evidence="1">RNHCP domain-containing protein</fullName>
    </recommendedName>
</protein>
<name>V5WHT0_9SPIO</name>